<reference evidence="1 2" key="1">
    <citation type="submission" date="2023-02" db="EMBL/GenBank/DDBJ databases">
        <title>Entomopathogenic bacteria.</title>
        <authorList>
            <person name="Machado R.A."/>
        </authorList>
    </citation>
    <scope>NUCLEOTIDE SEQUENCE [LARGE SCALE GENOMIC DNA]</scope>
    <source>
        <strain evidence="1 2">XENO-10</strain>
    </source>
</reference>
<organism evidence="1 2">
    <name type="scientific">Xenorhabdus yunnanensis</name>
    <dbReference type="NCBI Taxonomy" id="3025878"/>
    <lineage>
        <taxon>Bacteria</taxon>
        <taxon>Pseudomonadati</taxon>
        <taxon>Pseudomonadota</taxon>
        <taxon>Gammaproteobacteria</taxon>
        <taxon>Enterobacterales</taxon>
        <taxon>Morganellaceae</taxon>
        <taxon>Xenorhabdus</taxon>
    </lineage>
</organism>
<dbReference type="RefSeq" id="WP_273554669.1">
    <property type="nucleotide sequence ID" value="NZ_JAQRFI010000015.1"/>
</dbReference>
<proteinExistence type="predicted"/>
<sequence length="63" mass="7166">MNQVANNTRERAMLGNFTQSIDDTILNSSAAHQDQMMQLISDPEKTREFARVIFDMLNGYKGT</sequence>
<protein>
    <submittedName>
        <fullName evidence="1">Uncharacterized protein</fullName>
    </submittedName>
</protein>
<comment type="caution">
    <text evidence="1">The sequence shown here is derived from an EMBL/GenBank/DDBJ whole genome shotgun (WGS) entry which is preliminary data.</text>
</comment>
<keyword evidence="2" id="KW-1185">Reference proteome</keyword>
<dbReference type="Proteomes" id="UP001217178">
    <property type="component" value="Unassembled WGS sequence"/>
</dbReference>
<dbReference type="EMBL" id="JAQRFI010000015">
    <property type="protein sequence ID" value="MDC9589338.1"/>
    <property type="molecule type" value="Genomic_DNA"/>
</dbReference>
<evidence type="ECO:0000313" key="2">
    <source>
        <dbReference type="Proteomes" id="UP001217178"/>
    </source>
</evidence>
<accession>A0ABT5LFJ0</accession>
<gene>
    <name evidence="1" type="ORF">PSI23_08385</name>
</gene>
<evidence type="ECO:0000313" key="1">
    <source>
        <dbReference type="EMBL" id="MDC9589338.1"/>
    </source>
</evidence>
<name>A0ABT5LFJ0_9GAMM</name>